<dbReference type="InterPro" id="IPR016181">
    <property type="entry name" value="Acyl_CoA_acyltransferase"/>
</dbReference>
<protein>
    <submittedName>
        <fullName evidence="4">GNAT family N-acetyltransferase</fullName>
    </submittedName>
</protein>
<reference evidence="4" key="1">
    <citation type="submission" date="2022-07" db="EMBL/GenBank/DDBJ databases">
        <authorList>
            <person name="Li W.-J."/>
            <person name="Deng Q.-Q."/>
        </authorList>
    </citation>
    <scope>NUCLEOTIDE SEQUENCE</scope>
    <source>
        <strain evidence="4">SYSU M60031</strain>
    </source>
</reference>
<evidence type="ECO:0000259" key="3">
    <source>
        <dbReference type="PROSITE" id="PS51186"/>
    </source>
</evidence>
<name>A0AA41X932_9BACI</name>
<dbReference type="GO" id="GO:0016747">
    <property type="term" value="F:acyltransferase activity, transferring groups other than amino-acyl groups"/>
    <property type="evidence" value="ECO:0007669"/>
    <property type="project" value="InterPro"/>
</dbReference>
<dbReference type="SUPFAM" id="SSF55729">
    <property type="entry name" value="Acyl-CoA N-acyltransferases (Nat)"/>
    <property type="match status" value="1"/>
</dbReference>
<sequence>MDIIELQTIGGYRDSLAELLVRVVEDGASIGFLPPLSGAAAERYWEEVPAPGVAVYVAVLEGRVVGSVQLHLCLKQNGSHRAEIAKLMTHPDFRQRGIGRALMRAVEKRAKQEGRSLLVLDTRKGDPSNSLYQSLGFVEAGEIPGYAQSADGALHATVFYYKNIA</sequence>
<evidence type="ECO:0000256" key="1">
    <source>
        <dbReference type="ARBA" id="ARBA00022679"/>
    </source>
</evidence>
<dbReference type="InterPro" id="IPR050832">
    <property type="entry name" value="Bact_Acetyltransf"/>
</dbReference>
<dbReference type="Gene3D" id="3.40.630.30">
    <property type="match status" value="1"/>
</dbReference>
<evidence type="ECO:0000256" key="2">
    <source>
        <dbReference type="ARBA" id="ARBA00023315"/>
    </source>
</evidence>
<keyword evidence="2" id="KW-0012">Acyltransferase</keyword>
<dbReference type="PROSITE" id="PS51186">
    <property type="entry name" value="GNAT"/>
    <property type="match status" value="1"/>
</dbReference>
<dbReference type="AlphaFoldDB" id="A0AA41X932"/>
<dbReference type="Pfam" id="PF00583">
    <property type="entry name" value="Acetyltransf_1"/>
    <property type="match status" value="1"/>
</dbReference>
<keyword evidence="1" id="KW-0808">Transferase</keyword>
<dbReference type="EMBL" id="JANCLT010000002">
    <property type="protein sequence ID" value="MCP8967636.1"/>
    <property type="molecule type" value="Genomic_DNA"/>
</dbReference>
<gene>
    <name evidence="4" type="ORF">NK662_03670</name>
</gene>
<comment type="caution">
    <text evidence="4">The sequence shown here is derived from an EMBL/GenBank/DDBJ whole genome shotgun (WGS) entry which is preliminary data.</text>
</comment>
<evidence type="ECO:0000313" key="5">
    <source>
        <dbReference type="Proteomes" id="UP001156102"/>
    </source>
</evidence>
<dbReference type="PANTHER" id="PTHR43877">
    <property type="entry name" value="AMINOALKYLPHOSPHONATE N-ACETYLTRANSFERASE-RELATED-RELATED"/>
    <property type="match status" value="1"/>
</dbReference>
<evidence type="ECO:0000313" key="4">
    <source>
        <dbReference type="EMBL" id="MCP8967636.1"/>
    </source>
</evidence>
<proteinExistence type="predicted"/>
<feature type="domain" description="N-acetyltransferase" evidence="3">
    <location>
        <begin position="1"/>
        <end position="165"/>
    </location>
</feature>
<dbReference type="InterPro" id="IPR000182">
    <property type="entry name" value="GNAT_dom"/>
</dbReference>
<keyword evidence="5" id="KW-1185">Reference proteome</keyword>
<organism evidence="4 5">
    <name type="scientific">Ectobacillus ponti</name>
    <dbReference type="NCBI Taxonomy" id="2961894"/>
    <lineage>
        <taxon>Bacteria</taxon>
        <taxon>Bacillati</taxon>
        <taxon>Bacillota</taxon>
        <taxon>Bacilli</taxon>
        <taxon>Bacillales</taxon>
        <taxon>Bacillaceae</taxon>
        <taxon>Ectobacillus</taxon>
    </lineage>
</organism>
<accession>A0AA41X932</accession>
<dbReference type="RefSeq" id="WP_254757540.1">
    <property type="nucleotide sequence ID" value="NZ_JANCLT010000002.1"/>
</dbReference>
<dbReference type="Proteomes" id="UP001156102">
    <property type="component" value="Unassembled WGS sequence"/>
</dbReference>
<dbReference type="CDD" id="cd04301">
    <property type="entry name" value="NAT_SF"/>
    <property type="match status" value="1"/>
</dbReference>